<accession>A0ACD1IR96</accession>
<evidence type="ECO:0000313" key="1">
    <source>
        <dbReference type="EMBL" id="RAK92961.1"/>
    </source>
</evidence>
<gene>
    <name evidence="1" type="ORF">BO79DRAFT_250673</name>
</gene>
<dbReference type="EMBL" id="KZ824537">
    <property type="protein sequence ID" value="RAK92961.1"/>
    <property type="molecule type" value="Genomic_DNA"/>
</dbReference>
<proteinExistence type="predicted"/>
<keyword evidence="2" id="KW-1185">Reference proteome</keyword>
<sequence length="71" mass="7576">MKSGECLIQWLLQRVAALSGAAESELDSDNNDDDKGIDDFGLQLMSALQSSSMVHPSKSSPPSSLRDQGPL</sequence>
<name>A0ACD1IR96_9EURO</name>
<protein>
    <submittedName>
        <fullName evidence="1">Uncharacterized protein</fullName>
    </submittedName>
</protein>
<reference evidence="1" key="1">
    <citation type="submission" date="2018-02" db="EMBL/GenBank/DDBJ databases">
        <title>The genomes of Aspergillus section Nigri reveals drivers in fungal speciation.</title>
        <authorList>
            <consortium name="DOE Joint Genome Institute"/>
            <person name="Vesth T.C."/>
            <person name="Nybo J."/>
            <person name="Theobald S."/>
            <person name="Brandl J."/>
            <person name="Frisvad J.C."/>
            <person name="Nielsen K.F."/>
            <person name="Lyhne E.K."/>
            <person name="Kogle M.E."/>
            <person name="Kuo A."/>
            <person name="Riley R."/>
            <person name="Clum A."/>
            <person name="Nolan M."/>
            <person name="Lipzen A."/>
            <person name="Salamov A."/>
            <person name="Henrissat B."/>
            <person name="Wiebenga A."/>
            <person name="De vries R.P."/>
            <person name="Grigoriev I.V."/>
            <person name="Mortensen U.H."/>
            <person name="Andersen M.R."/>
            <person name="Baker S.E."/>
        </authorList>
    </citation>
    <scope>NUCLEOTIDE SEQUENCE</scope>
    <source>
        <strain evidence="1">CBS 115574</strain>
    </source>
</reference>
<dbReference type="Proteomes" id="UP000249748">
    <property type="component" value="Unassembled WGS sequence"/>
</dbReference>
<evidence type="ECO:0000313" key="2">
    <source>
        <dbReference type="Proteomes" id="UP000249748"/>
    </source>
</evidence>
<organism evidence="1 2">
    <name type="scientific">Aspergillus costaricaensis CBS 115574</name>
    <dbReference type="NCBI Taxonomy" id="1448317"/>
    <lineage>
        <taxon>Eukaryota</taxon>
        <taxon>Fungi</taxon>
        <taxon>Dikarya</taxon>
        <taxon>Ascomycota</taxon>
        <taxon>Pezizomycotina</taxon>
        <taxon>Eurotiomycetes</taxon>
        <taxon>Eurotiomycetidae</taxon>
        <taxon>Eurotiales</taxon>
        <taxon>Aspergillaceae</taxon>
        <taxon>Aspergillus</taxon>
        <taxon>Aspergillus subgen. Circumdati</taxon>
    </lineage>
</organism>